<keyword evidence="4" id="KW-1185">Reference proteome</keyword>
<dbReference type="InterPro" id="IPR009060">
    <property type="entry name" value="UBA-like_sf"/>
</dbReference>
<reference evidence="3" key="1">
    <citation type="submission" date="2019-10" db="EMBL/GenBank/DDBJ databases">
        <authorList>
            <consortium name="DOE Joint Genome Institute"/>
            <person name="Kuo A."/>
            <person name="Miyauchi S."/>
            <person name="Kiss E."/>
            <person name="Drula E."/>
            <person name="Kohler A."/>
            <person name="Sanchez-Garcia M."/>
            <person name="Andreopoulos B."/>
            <person name="Barry K.W."/>
            <person name="Bonito G."/>
            <person name="Buee M."/>
            <person name="Carver A."/>
            <person name="Chen C."/>
            <person name="Cichocki N."/>
            <person name="Clum A."/>
            <person name="Culley D."/>
            <person name="Crous P.W."/>
            <person name="Fauchery L."/>
            <person name="Girlanda M."/>
            <person name="Hayes R."/>
            <person name="Keri Z."/>
            <person name="LaButti K."/>
            <person name="Lipzen A."/>
            <person name="Lombard V."/>
            <person name="Magnuson J."/>
            <person name="Maillard F."/>
            <person name="Morin E."/>
            <person name="Murat C."/>
            <person name="Nolan M."/>
            <person name="Ohm R."/>
            <person name="Pangilinan J."/>
            <person name="Pereira M."/>
            <person name="Perotto S."/>
            <person name="Peter M."/>
            <person name="Riley R."/>
            <person name="Sitrit Y."/>
            <person name="Stielow B."/>
            <person name="Szollosi G."/>
            <person name="Zifcakova L."/>
            <person name="Stursova M."/>
            <person name="Spatafora J.W."/>
            <person name="Tedersoo L."/>
            <person name="Vaario L.-M."/>
            <person name="Yamada A."/>
            <person name="Yan M."/>
            <person name="Wang P."/>
            <person name="Xu J."/>
            <person name="Bruns T."/>
            <person name="Baldrian P."/>
            <person name="Vilgalys R."/>
            <person name="Henrissat B."/>
            <person name="Grigoriev I.V."/>
            <person name="Hibbett D."/>
            <person name="Nagy L.G."/>
            <person name="Martin F.M."/>
        </authorList>
    </citation>
    <scope>NUCLEOTIDE SEQUENCE</scope>
    <source>
        <strain evidence="3">BED1</strain>
    </source>
</reference>
<feature type="compositionally biased region" description="Low complexity" evidence="1">
    <location>
        <begin position="53"/>
        <end position="72"/>
    </location>
</feature>
<accession>A0AAD4GKM4</accession>
<feature type="domain" description="UBA" evidence="2">
    <location>
        <begin position="101"/>
        <end position="140"/>
    </location>
</feature>
<evidence type="ECO:0000313" key="3">
    <source>
        <dbReference type="EMBL" id="KAF8450232.1"/>
    </source>
</evidence>
<proteinExistence type="predicted"/>
<sequence>MLKAHQACIDLQKGVLRIQGREVSFLPEHQLPEKARILESGVDADESLPSPQPVSTSIGSSSSLREGSSVSQNPGSGSRFPGGGHTLGNAPVAGAGGASIRYPEHDIQALIGLGASREQAIQLLNTSGGNADIAASMLFG</sequence>
<dbReference type="SUPFAM" id="SSF46934">
    <property type="entry name" value="UBA-like"/>
    <property type="match status" value="1"/>
</dbReference>
<dbReference type="PROSITE" id="PS50030">
    <property type="entry name" value="UBA"/>
    <property type="match status" value="1"/>
</dbReference>
<gene>
    <name evidence="3" type="ORF">L210DRAFT_3520107</name>
</gene>
<dbReference type="CDD" id="cd14310">
    <property type="entry name" value="UBA_cnDdi1_like"/>
    <property type="match status" value="1"/>
</dbReference>
<dbReference type="PANTHER" id="PTHR15397:SF3">
    <property type="entry name" value="DNA DAMAGE INDUCIBLE 1 HOMOLOG 2"/>
    <property type="match status" value="1"/>
</dbReference>
<reference evidence="3" key="2">
    <citation type="journal article" date="2020" name="Nat. Commun.">
        <title>Large-scale genome sequencing of mycorrhizal fungi provides insights into the early evolution of symbiotic traits.</title>
        <authorList>
            <person name="Miyauchi S."/>
            <person name="Kiss E."/>
            <person name="Kuo A."/>
            <person name="Drula E."/>
            <person name="Kohler A."/>
            <person name="Sanchez-Garcia M."/>
            <person name="Morin E."/>
            <person name="Andreopoulos B."/>
            <person name="Barry K.W."/>
            <person name="Bonito G."/>
            <person name="Buee M."/>
            <person name="Carver A."/>
            <person name="Chen C."/>
            <person name="Cichocki N."/>
            <person name="Clum A."/>
            <person name="Culley D."/>
            <person name="Crous P.W."/>
            <person name="Fauchery L."/>
            <person name="Girlanda M."/>
            <person name="Hayes R.D."/>
            <person name="Keri Z."/>
            <person name="LaButti K."/>
            <person name="Lipzen A."/>
            <person name="Lombard V."/>
            <person name="Magnuson J."/>
            <person name="Maillard F."/>
            <person name="Murat C."/>
            <person name="Nolan M."/>
            <person name="Ohm R.A."/>
            <person name="Pangilinan J."/>
            <person name="Pereira M.F."/>
            <person name="Perotto S."/>
            <person name="Peter M."/>
            <person name="Pfister S."/>
            <person name="Riley R."/>
            <person name="Sitrit Y."/>
            <person name="Stielow J.B."/>
            <person name="Szollosi G."/>
            <person name="Zifcakova L."/>
            <person name="Stursova M."/>
            <person name="Spatafora J.W."/>
            <person name="Tedersoo L."/>
            <person name="Vaario L.M."/>
            <person name="Yamada A."/>
            <person name="Yan M."/>
            <person name="Wang P."/>
            <person name="Xu J."/>
            <person name="Bruns T."/>
            <person name="Baldrian P."/>
            <person name="Vilgalys R."/>
            <person name="Dunand C."/>
            <person name="Henrissat B."/>
            <person name="Grigoriev I.V."/>
            <person name="Hibbett D."/>
            <person name="Nagy L.G."/>
            <person name="Martin F.M."/>
        </authorList>
    </citation>
    <scope>NUCLEOTIDE SEQUENCE</scope>
    <source>
        <strain evidence="3">BED1</strain>
    </source>
</reference>
<feature type="region of interest" description="Disordered" evidence="1">
    <location>
        <begin position="37"/>
        <end position="95"/>
    </location>
</feature>
<dbReference type="InterPro" id="IPR015940">
    <property type="entry name" value="UBA"/>
</dbReference>
<evidence type="ECO:0000313" key="4">
    <source>
        <dbReference type="Proteomes" id="UP001194468"/>
    </source>
</evidence>
<dbReference type="Gene3D" id="1.10.8.10">
    <property type="entry name" value="DNA helicase RuvA subunit, C-terminal domain"/>
    <property type="match status" value="1"/>
</dbReference>
<protein>
    <recommendedName>
        <fullName evidence="2">UBA domain-containing protein</fullName>
    </recommendedName>
</protein>
<dbReference type="EMBL" id="WHUW01000002">
    <property type="protein sequence ID" value="KAF8450232.1"/>
    <property type="molecule type" value="Genomic_DNA"/>
</dbReference>
<dbReference type="Proteomes" id="UP001194468">
    <property type="component" value="Unassembled WGS sequence"/>
</dbReference>
<comment type="caution">
    <text evidence="3">The sequence shown here is derived from an EMBL/GenBank/DDBJ whole genome shotgun (WGS) entry which is preliminary data.</text>
</comment>
<evidence type="ECO:0000259" key="2">
    <source>
        <dbReference type="PROSITE" id="PS50030"/>
    </source>
</evidence>
<name>A0AAD4GKM4_BOLED</name>
<dbReference type="SMART" id="SM00165">
    <property type="entry name" value="UBA"/>
    <property type="match status" value="1"/>
</dbReference>
<organism evidence="3 4">
    <name type="scientific">Boletus edulis BED1</name>
    <dbReference type="NCBI Taxonomy" id="1328754"/>
    <lineage>
        <taxon>Eukaryota</taxon>
        <taxon>Fungi</taxon>
        <taxon>Dikarya</taxon>
        <taxon>Basidiomycota</taxon>
        <taxon>Agaricomycotina</taxon>
        <taxon>Agaricomycetes</taxon>
        <taxon>Agaricomycetidae</taxon>
        <taxon>Boletales</taxon>
        <taxon>Boletineae</taxon>
        <taxon>Boletaceae</taxon>
        <taxon>Boletoideae</taxon>
        <taxon>Boletus</taxon>
    </lineage>
</organism>
<dbReference type="PANTHER" id="PTHR15397">
    <property type="entry name" value="SODIUM-GLUCOSE COTRANSPORTER REGULATORY PROTEIN -RELATED"/>
    <property type="match status" value="1"/>
</dbReference>
<evidence type="ECO:0000256" key="1">
    <source>
        <dbReference type="SAM" id="MobiDB-lite"/>
    </source>
</evidence>
<dbReference type="AlphaFoldDB" id="A0AAD4GKM4"/>